<gene>
    <name evidence="10" type="ORF">EDD34_2939</name>
</gene>
<feature type="transmembrane region" description="Helical" evidence="7">
    <location>
        <begin position="132"/>
        <end position="152"/>
    </location>
</feature>
<evidence type="ECO:0000259" key="9">
    <source>
        <dbReference type="PROSITE" id="PS50928"/>
    </source>
</evidence>
<name>A0A3N4YRU0_9MICO</name>
<dbReference type="CDD" id="cd06261">
    <property type="entry name" value="TM_PBP2"/>
    <property type="match status" value="1"/>
</dbReference>
<sequence>MAAASETMPETTRRTTRRTARRTVPVSRAVRRDWAVGYTMVAPVVLGALAFVVLPLGMVVWYSLHEWNVLAGTFTFAGAANYERLLADPGLADSLLASLWFSIGLVVLNISLALLLAVLLDQKLPGTTTFRTFFFSPVVVSLVAWTIVWSFLLQADGGINGFLTQFGLEGPNWLRHETTAMLSVIVVQVFKNVGLNMILFLAALQGVPVELQEAARLDGAGAWRRFRSITLPMISPTILLVSIITIVGSLEVFAQIDVLTGGGPGNSTTVLVYYLYQQAFRFNEFGYASAIAVLLFVIVLVLTLVQWQSRKRWVFHEV</sequence>
<feature type="transmembrane region" description="Helical" evidence="7">
    <location>
        <begin position="285"/>
        <end position="305"/>
    </location>
</feature>
<comment type="subcellular location">
    <subcellularLocation>
        <location evidence="1 7">Cell membrane</location>
        <topology evidence="1 7">Multi-pass membrane protein</topology>
    </subcellularLocation>
</comment>
<feature type="transmembrane region" description="Helical" evidence="7">
    <location>
        <begin position="35"/>
        <end position="64"/>
    </location>
</feature>
<dbReference type="RefSeq" id="WP_246012453.1">
    <property type="nucleotide sequence ID" value="NZ_RKQZ01000001.1"/>
</dbReference>
<evidence type="ECO:0000256" key="1">
    <source>
        <dbReference type="ARBA" id="ARBA00004651"/>
    </source>
</evidence>
<keyword evidence="2 7" id="KW-0813">Transport</keyword>
<comment type="caution">
    <text evidence="10">The sequence shown here is derived from an EMBL/GenBank/DDBJ whole genome shotgun (WGS) entry which is preliminary data.</text>
</comment>
<feature type="transmembrane region" description="Helical" evidence="7">
    <location>
        <begin position="228"/>
        <end position="250"/>
    </location>
</feature>
<evidence type="ECO:0000313" key="11">
    <source>
        <dbReference type="Proteomes" id="UP000280501"/>
    </source>
</evidence>
<evidence type="ECO:0000256" key="3">
    <source>
        <dbReference type="ARBA" id="ARBA00022475"/>
    </source>
</evidence>
<dbReference type="EMBL" id="RKQZ01000001">
    <property type="protein sequence ID" value="RPF22286.1"/>
    <property type="molecule type" value="Genomic_DNA"/>
</dbReference>
<evidence type="ECO:0000313" key="10">
    <source>
        <dbReference type="EMBL" id="RPF22286.1"/>
    </source>
</evidence>
<keyword evidence="4 7" id="KW-0812">Transmembrane</keyword>
<evidence type="ECO:0000256" key="5">
    <source>
        <dbReference type="ARBA" id="ARBA00022989"/>
    </source>
</evidence>
<keyword evidence="3" id="KW-1003">Cell membrane</keyword>
<dbReference type="InterPro" id="IPR000515">
    <property type="entry name" value="MetI-like"/>
</dbReference>
<evidence type="ECO:0000256" key="6">
    <source>
        <dbReference type="ARBA" id="ARBA00023136"/>
    </source>
</evidence>
<dbReference type="Pfam" id="PF00528">
    <property type="entry name" value="BPD_transp_1"/>
    <property type="match status" value="1"/>
</dbReference>
<evidence type="ECO:0000256" key="2">
    <source>
        <dbReference type="ARBA" id="ARBA00022448"/>
    </source>
</evidence>
<feature type="region of interest" description="Disordered" evidence="8">
    <location>
        <begin position="1"/>
        <end position="22"/>
    </location>
</feature>
<keyword evidence="10" id="KW-0762">Sugar transport</keyword>
<evidence type="ECO:0000256" key="4">
    <source>
        <dbReference type="ARBA" id="ARBA00022692"/>
    </source>
</evidence>
<reference evidence="10 11" key="1">
    <citation type="submission" date="2018-11" db="EMBL/GenBank/DDBJ databases">
        <title>Sequencing the genomes of 1000 actinobacteria strains.</title>
        <authorList>
            <person name="Klenk H.-P."/>
        </authorList>
    </citation>
    <scope>NUCLEOTIDE SEQUENCE [LARGE SCALE GENOMIC DNA]</scope>
    <source>
        <strain evidence="10 11">DSM 15700</strain>
    </source>
</reference>
<keyword evidence="5 7" id="KW-1133">Transmembrane helix</keyword>
<dbReference type="AlphaFoldDB" id="A0A3N4YRU0"/>
<organism evidence="10 11">
    <name type="scientific">Myceligenerans xiligouense</name>
    <dbReference type="NCBI Taxonomy" id="253184"/>
    <lineage>
        <taxon>Bacteria</taxon>
        <taxon>Bacillati</taxon>
        <taxon>Actinomycetota</taxon>
        <taxon>Actinomycetes</taxon>
        <taxon>Micrococcales</taxon>
        <taxon>Promicromonosporaceae</taxon>
        <taxon>Myceligenerans</taxon>
    </lineage>
</organism>
<feature type="domain" description="ABC transmembrane type-1" evidence="9">
    <location>
        <begin position="95"/>
        <end position="306"/>
    </location>
</feature>
<dbReference type="Proteomes" id="UP000280501">
    <property type="component" value="Unassembled WGS sequence"/>
</dbReference>
<dbReference type="SUPFAM" id="SSF161098">
    <property type="entry name" value="MetI-like"/>
    <property type="match status" value="1"/>
</dbReference>
<accession>A0A3N4YRU0</accession>
<comment type="similarity">
    <text evidence="7">Belongs to the binding-protein-dependent transport system permease family.</text>
</comment>
<keyword evidence="6 7" id="KW-0472">Membrane</keyword>
<dbReference type="InterPro" id="IPR035906">
    <property type="entry name" value="MetI-like_sf"/>
</dbReference>
<keyword evidence="11" id="KW-1185">Reference proteome</keyword>
<dbReference type="GO" id="GO:0055085">
    <property type="term" value="P:transmembrane transport"/>
    <property type="evidence" value="ECO:0007669"/>
    <property type="project" value="InterPro"/>
</dbReference>
<dbReference type="PROSITE" id="PS50928">
    <property type="entry name" value="ABC_TM1"/>
    <property type="match status" value="1"/>
</dbReference>
<feature type="transmembrane region" description="Helical" evidence="7">
    <location>
        <begin position="99"/>
        <end position="120"/>
    </location>
</feature>
<evidence type="ECO:0000256" key="8">
    <source>
        <dbReference type="SAM" id="MobiDB-lite"/>
    </source>
</evidence>
<dbReference type="Gene3D" id="1.10.3720.10">
    <property type="entry name" value="MetI-like"/>
    <property type="match status" value="1"/>
</dbReference>
<evidence type="ECO:0000256" key="7">
    <source>
        <dbReference type="RuleBase" id="RU363032"/>
    </source>
</evidence>
<feature type="transmembrane region" description="Helical" evidence="7">
    <location>
        <begin position="180"/>
        <end position="207"/>
    </location>
</feature>
<dbReference type="GO" id="GO:0005886">
    <property type="term" value="C:plasma membrane"/>
    <property type="evidence" value="ECO:0007669"/>
    <property type="project" value="UniProtKB-SubCell"/>
</dbReference>
<protein>
    <submittedName>
        <fullName evidence="10">Multiple sugar transport system permease protein</fullName>
    </submittedName>
</protein>
<dbReference type="PANTHER" id="PTHR30193:SF37">
    <property type="entry name" value="INNER MEMBRANE ABC TRANSPORTER PERMEASE PROTEIN YCJO"/>
    <property type="match status" value="1"/>
</dbReference>
<proteinExistence type="inferred from homology"/>
<dbReference type="InterPro" id="IPR051393">
    <property type="entry name" value="ABC_transporter_permease"/>
</dbReference>
<dbReference type="PANTHER" id="PTHR30193">
    <property type="entry name" value="ABC TRANSPORTER PERMEASE PROTEIN"/>
    <property type="match status" value="1"/>
</dbReference>